<comment type="similarity">
    <text evidence="1">Belongs to the UPF0236 family.</text>
</comment>
<name>A0A4Z0D4J5_9FIRM</name>
<evidence type="ECO:0000256" key="1">
    <source>
        <dbReference type="ARBA" id="ARBA00006539"/>
    </source>
</evidence>
<sequence>MNNIIQLIAEKVKREIEESVIKVIEGEVNLDNIVDSVGEMVNDIGTKTMLAIIDELNDIIKKSPERSKKYHIHKSKVSRTLITRFGELEFERSYYKNIEKNNYVYILDELLGIEKYERIEGNLKGEILDKAANVSYEKAAKLSTPVPITRETVKKIIRENGVIDNLELEIKEKRKVNTIYIEADEDHVPMQNGNNREMRLIYVYDDKTEVNKGRTKLENIRYFTGEMHPEDMWLEVATYIDEAYDLDSVEKIYIAGDGANWIKSGTKIIKDSKYVLDHYHLSKYVKTITAHLGRLDNPICIEEALWEYMKAGNKKSTIEIINLAIEETPMGSKKESMKKAKRYILNNWEGIQKLFGEEKYRCSAEGHISHILSDRLSSRPMGWSVIGADEIARMRTYKANGGSIKEYYRKLRTERSKEEKKLKQDEKIINSIKRAYNNINPDIMIDMPYISRTEGRWLKDMLRSSSF</sequence>
<dbReference type="InterPro" id="IPR009620">
    <property type="entry name" value="UPF0236"/>
</dbReference>
<comment type="caution">
    <text evidence="2">The sequence shown here is derived from an EMBL/GenBank/DDBJ whole genome shotgun (WGS) entry which is preliminary data.</text>
</comment>
<reference evidence="2 3" key="1">
    <citation type="submission" date="2019-03" db="EMBL/GenBank/DDBJ databases">
        <title>Draft genome sequence data and analysis of a Fermenting Bacterium, Soehngenia longevitae strain 1933PT, isolated from petroleum reservoir in Azerbaijan.</title>
        <authorList>
            <person name="Grouzdev D.S."/>
            <person name="Bidzhieva S.K."/>
            <person name="Sokolova D.S."/>
            <person name="Tourova T.P."/>
            <person name="Poltaraus A.B."/>
            <person name="Nazina T.N."/>
        </authorList>
    </citation>
    <scope>NUCLEOTIDE SEQUENCE [LARGE SCALE GENOMIC DNA]</scope>
    <source>
        <strain evidence="2 3">1933P</strain>
    </source>
</reference>
<proteinExistence type="inferred from homology"/>
<dbReference type="AlphaFoldDB" id="A0A4Z0D4J5"/>
<dbReference type="EMBL" id="SRIB01000030">
    <property type="protein sequence ID" value="TFZ39133.1"/>
    <property type="molecule type" value="Genomic_DNA"/>
</dbReference>
<dbReference type="Pfam" id="PF06782">
    <property type="entry name" value="UPF0236"/>
    <property type="match status" value="1"/>
</dbReference>
<accession>A0A4Z0D4J5</accession>
<evidence type="ECO:0000313" key="2">
    <source>
        <dbReference type="EMBL" id="TFZ39133.1"/>
    </source>
</evidence>
<gene>
    <name evidence="2" type="ORF">E4100_09255</name>
</gene>
<protein>
    <submittedName>
        <fullName evidence="2">ISLre2 family transposase</fullName>
    </submittedName>
</protein>
<keyword evidence="3" id="KW-1185">Reference proteome</keyword>
<dbReference type="OrthoDB" id="2162583at2"/>
<evidence type="ECO:0000313" key="3">
    <source>
        <dbReference type="Proteomes" id="UP000298381"/>
    </source>
</evidence>
<dbReference type="RefSeq" id="WP_135271762.1">
    <property type="nucleotide sequence ID" value="NZ_SRIB01000030.1"/>
</dbReference>
<organism evidence="2 3">
    <name type="scientific">Soehngenia longivitae</name>
    <dbReference type="NCBI Taxonomy" id="2562294"/>
    <lineage>
        <taxon>Bacteria</taxon>
        <taxon>Bacillati</taxon>
        <taxon>Bacillota</taxon>
        <taxon>Tissierellia</taxon>
        <taxon>Tissierellales</taxon>
        <taxon>Tissierellaceae</taxon>
        <taxon>Soehngenia</taxon>
    </lineage>
</organism>
<dbReference type="Proteomes" id="UP000298381">
    <property type="component" value="Unassembled WGS sequence"/>
</dbReference>
<dbReference type="NCBIfam" id="NF033529">
    <property type="entry name" value="transpos_ISLre2"/>
    <property type="match status" value="1"/>
</dbReference>